<name>A0A222YZ07_9CAUD</name>
<evidence type="ECO:0000313" key="1">
    <source>
        <dbReference type="EMBL" id="ASR76799.1"/>
    </source>
</evidence>
<accession>A0A222YZ07</accession>
<protein>
    <submittedName>
        <fullName evidence="1">Upper collar protein</fullName>
    </submittedName>
</protein>
<sequence length="309" mass="35792">MARKRSNTYRSINEIQRQKRNRWFIHYLNYLQSLAYQLFEWENLPPTINPSFLEKSIHQFGYVGFYKDPVISYIACNGALSGQRDVYNQATVFRAASPVYQKEFNLYNYRDMKEDDMGVVIYNNDMAFPTTPTLELFAAELAELKEIISVNQNAQKTPVLIRANDNNQLSLKQVYNQYEGNAPVIFAHEALDSDSIEVFKTDAPYVVDKLNAQKNAVWNEMMTFLGIKNANLEKKERMVTDEVSSNDEQIESSGTVFLKSREEACEKINELYGLNVKVKFRYDIVEQMRRELQQIENVSRGTSGGETNE</sequence>
<proteinExistence type="predicted"/>
<dbReference type="Gene3D" id="2.40.500.10">
    <property type="entry name" value="Upper collar protein gp10 (connector protein)"/>
    <property type="match status" value="1"/>
</dbReference>
<evidence type="ECO:0000313" key="2">
    <source>
        <dbReference type="Proteomes" id="UP000222516"/>
    </source>
</evidence>
<dbReference type="Gene3D" id="3.30.1350.20">
    <property type="entry name" value="Bacteriophage PHI-29 conector. Domain 3"/>
    <property type="match status" value="1"/>
</dbReference>
<organism evidence="1 2">
    <name type="scientific">Bacillus phage vB_BveP-Goe6</name>
    <dbReference type="NCBI Taxonomy" id="2022474"/>
    <lineage>
        <taxon>Viruses</taxon>
        <taxon>Duplodnaviria</taxon>
        <taxon>Heunggongvirae</taxon>
        <taxon>Uroviricota</taxon>
        <taxon>Caudoviricetes</taxon>
        <taxon>Salasmaviridae</taxon>
        <taxon>Picovirinae</taxon>
        <taxon>Salasvirus</taxon>
        <taxon>Salasvirus Goe6</taxon>
    </lineage>
</organism>
<dbReference type="InterPro" id="IPR036199">
    <property type="entry name" value="Gp10_sf"/>
</dbReference>
<dbReference type="Pfam" id="PF05352">
    <property type="entry name" value="Phage_connector"/>
    <property type="match status" value="1"/>
</dbReference>
<reference evidence="1 2" key="1">
    <citation type="submission" date="2017-06" db="EMBL/GenBank/DDBJ databases">
        <title>Complete genome sequence of vB_BveP-Goe6 a virus infecting Bacillus velezensis FZB42.</title>
        <authorList>
            <person name="Hertel R."/>
            <person name="Schilling T."/>
            <person name="Daniel R."/>
        </authorList>
    </citation>
    <scope>NUCLEOTIDE SEQUENCE [LARGE SCALE GENOMIC DNA]</scope>
</reference>
<dbReference type="SUPFAM" id="SSF56826">
    <property type="entry name" value="Upper collar protein gp10 (connector protein)"/>
    <property type="match status" value="1"/>
</dbReference>
<keyword evidence="2" id="KW-1185">Reference proteome</keyword>
<dbReference type="Gene3D" id="1.10.246.30">
    <property type="match status" value="1"/>
</dbReference>
<dbReference type="Proteomes" id="UP000222516">
    <property type="component" value="Segment"/>
</dbReference>
<dbReference type="EMBL" id="MF407276">
    <property type="protein sequence ID" value="ASR76799.1"/>
    <property type="molecule type" value="Genomic_DNA"/>
</dbReference>
<gene>
    <name evidence="1" type="ORF">Goe6_c00140</name>
</gene>
<dbReference type="InterPro" id="IPR008016">
    <property type="entry name" value="Gp10"/>
</dbReference>